<evidence type="ECO:0000313" key="3">
    <source>
        <dbReference type="EMBL" id="KIY52079.1"/>
    </source>
</evidence>
<feature type="domain" description="C2H2-type" evidence="2">
    <location>
        <begin position="290"/>
        <end position="314"/>
    </location>
</feature>
<organism evidence="3 4">
    <name type="scientific">Fistulina hepatica ATCC 64428</name>
    <dbReference type="NCBI Taxonomy" id="1128425"/>
    <lineage>
        <taxon>Eukaryota</taxon>
        <taxon>Fungi</taxon>
        <taxon>Dikarya</taxon>
        <taxon>Basidiomycota</taxon>
        <taxon>Agaricomycotina</taxon>
        <taxon>Agaricomycetes</taxon>
        <taxon>Agaricomycetidae</taxon>
        <taxon>Agaricales</taxon>
        <taxon>Fistulinaceae</taxon>
        <taxon>Fistulina</taxon>
    </lineage>
</organism>
<keyword evidence="4" id="KW-1185">Reference proteome</keyword>
<dbReference type="InterPro" id="IPR013087">
    <property type="entry name" value="Znf_C2H2_type"/>
</dbReference>
<name>A0A0D7AJZ0_9AGAR</name>
<feature type="region of interest" description="Disordered" evidence="1">
    <location>
        <begin position="119"/>
        <end position="151"/>
    </location>
</feature>
<dbReference type="SMART" id="SM00355">
    <property type="entry name" value="ZnF_C2H2"/>
    <property type="match status" value="2"/>
</dbReference>
<sequence length="421" mass="45928">MAGALELDDELALSALRELQFSRINDSFNNPGAGIVSNVPFFGPLSEPSVAQQYTDTQFPLDESNQSAPNLPANFVFDDAFASPAALDDTTTVPSDDLEQRLVAFLDGVETANELCGHWLPDTQAGDPPPGVRRKRPLRSPRTPVIPFDTAGVASPGPSTLAVPPFSSGLTSNFTFVLTNGQFPSSRKRRRQEFVNGVREIKKMKPSAEAISLLIKEANRDVESISVLLGVEKNCLKVSQPCKVSVPCSWPLDRDRGEKQDICHFDLRNCADTSAISDHMRECHGAASSYSCPWKKCSYDTATRAHMSQHLFGHIGHYVQCPFARCKTTLKDESLGRHIRNRHNGDILAVVEGKKESSQLVRLSQDEGHSVAEPGGREMDAYPEEDVDVAKVDGPGLATPAASKGMTEVRGDLRGCLRRTP</sequence>
<gene>
    <name evidence="3" type="ORF">FISHEDRAFT_56301</name>
</gene>
<evidence type="ECO:0000313" key="4">
    <source>
        <dbReference type="Proteomes" id="UP000054144"/>
    </source>
</evidence>
<dbReference type="Proteomes" id="UP000054144">
    <property type="component" value="Unassembled WGS sequence"/>
</dbReference>
<protein>
    <recommendedName>
        <fullName evidence="2">C2H2-type domain-containing protein</fullName>
    </recommendedName>
</protein>
<proteinExistence type="predicted"/>
<reference evidence="3 4" key="1">
    <citation type="journal article" date="2015" name="Fungal Genet. Biol.">
        <title>Evolution of novel wood decay mechanisms in Agaricales revealed by the genome sequences of Fistulina hepatica and Cylindrobasidium torrendii.</title>
        <authorList>
            <person name="Floudas D."/>
            <person name="Held B.W."/>
            <person name="Riley R."/>
            <person name="Nagy L.G."/>
            <person name="Koehler G."/>
            <person name="Ransdell A.S."/>
            <person name="Younus H."/>
            <person name="Chow J."/>
            <person name="Chiniquy J."/>
            <person name="Lipzen A."/>
            <person name="Tritt A."/>
            <person name="Sun H."/>
            <person name="Haridas S."/>
            <person name="LaButti K."/>
            <person name="Ohm R.A."/>
            <person name="Kues U."/>
            <person name="Blanchette R.A."/>
            <person name="Grigoriev I.V."/>
            <person name="Minto R.E."/>
            <person name="Hibbett D.S."/>
        </authorList>
    </citation>
    <scope>NUCLEOTIDE SEQUENCE [LARGE SCALE GENOMIC DNA]</scope>
    <source>
        <strain evidence="3 4">ATCC 64428</strain>
    </source>
</reference>
<evidence type="ECO:0000256" key="1">
    <source>
        <dbReference type="SAM" id="MobiDB-lite"/>
    </source>
</evidence>
<dbReference type="EMBL" id="KN881646">
    <property type="protein sequence ID" value="KIY52079.1"/>
    <property type="molecule type" value="Genomic_DNA"/>
</dbReference>
<evidence type="ECO:0000259" key="2">
    <source>
        <dbReference type="SMART" id="SM00355"/>
    </source>
</evidence>
<feature type="domain" description="C2H2-type" evidence="2">
    <location>
        <begin position="319"/>
        <end position="343"/>
    </location>
</feature>
<accession>A0A0D7AJZ0</accession>
<dbReference type="AlphaFoldDB" id="A0A0D7AJZ0"/>